<feature type="region of interest" description="Disordered" evidence="6">
    <location>
        <begin position="71"/>
        <end position="198"/>
    </location>
</feature>
<sequence length="607" mass="66185">MGKRVSKKQKLDKQAKAKPREPLQPLGSTQPTAALLDDASKDDEERRLESMLFGTKYVAAPSNEDHILVVSDEETEEVGGGQELQNLMDTDLFFVDDAEGAPSGEQPSFDFTADMGEQSEASEEEDAEEKSEAEEGSDEEGSDKEEVPEPEPVASSSKARKAPAWTDPDDTNIAVSLADNARLRKLRDAPSDDVVGGREYERRLRRQFERINPTPEWAQKARSKLHPSKQKRRRPSVSSDEEQMDEDEDLSDLLGDTGGILGPRPKKLAPGTLAIERLRDANLAAPSEGAIKAIQFHPSTQIPVMLTASEDRRLRFFNVDGHTNPHLQTVHIPDLPMTSALFHPTGTSVLLTGPRLYFYTYDLQSGAASRSPRGLWGTTFAGDQMREGSMEVCAFNPTGEVLAVAGRRGYVHLVDWRSGTGQVVGSVKMNAQAKGVWWARGGAGAELMTLGEDAEVYVWDVGTRRCTRRWKDEGGFGATTIAGDRAGQYLGLGSKHGIVSVYGADAASAGGSERPKPLKAIGNLTTSISAMKFNHDSQLLAIASNTKKDQMRMIHLPSLTAYSNWPTSGTPLGHVTSIDFSTGSEYVAIGNSRGRALLYHLRDFAQQ</sequence>
<reference evidence="7 8" key="1">
    <citation type="submission" date="2021-08" db="EMBL/GenBank/DDBJ databases">
        <title>Draft Genome Sequence of Phanerochaete sordida strain YK-624.</title>
        <authorList>
            <person name="Mori T."/>
            <person name="Dohra H."/>
            <person name="Suzuki T."/>
            <person name="Kawagishi H."/>
            <person name="Hirai H."/>
        </authorList>
    </citation>
    <scope>NUCLEOTIDE SEQUENCE [LARGE SCALE GENOMIC DNA]</scope>
    <source>
        <strain evidence="7 8">YK-624</strain>
    </source>
</reference>
<keyword evidence="4" id="KW-0677">Repeat</keyword>
<organism evidence="7 8">
    <name type="scientific">Phanerochaete sordida</name>
    <dbReference type="NCBI Taxonomy" id="48140"/>
    <lineage>
        <taxon>Eukaryota</taxon>
        <taxon>Fungi</taxon>
        <taxon>Dikarya</taxon>
        <taxon>Basidiomycota</taxon>
        <taxon>Agaricomycotina</taxon>
        <taxon>Agaricomycetes</taxon>
        <taxon>Polyporales</taxon>
        <taxon>Phanerochaetaceae</taxon>
        <taxon>Phanerochaete</taxon>
    </lineage>
</organism>
<feature type="region of interest" description="Disordered" evidence="6">
    <location>
        <begin position="1"/>
        <end position="43"/>
    </location>
</feature>
<feature type="compositionally biased region" description="Basic and acidic residues" evidence="6">
    <location>
        <begin position="186"/>
        <end position="198"/>
    </location>
</feature>
<dbReference type="GO" id="GO:0032040">
    <property type="term" value="C:small-subunit processome"/>
    <property type="evidence" value="ECO:0007669"/>
    <property type="project" value="TreeGrafter"/>
</dbReference>
<evidence type="ECO:0000256" key="1">
    <source>
        <dbReference type="ARBA" id="ARBA00004604"/>
    </source>
</evidence>
<dbReference type="Gene3D" id="2.130.10.10">
    <property type="entry name" value="YVTN repeat-like/Quinoprotein amine dehydrogenase"/>
    <property type="match status" value="1"/>
</dbReference>
<evidence type="ECO:0000256" key="2">
    <source>
        <dbReference type="ARBA" id="ARBA00022552"/>
    </source>
</evidence>
<feature type="region of interest" description="Disordered" evidence="6">
    <location>
        <begin position="211"/>
        <end position="268"/>
    </location>
</feature>
<keyword evidence="8" id="KW-1185">Reference proteome</keyword>
<evidence type="ECO:0000256" key="4">
    <source>
        <dbReference type="ARBA" id="ARBA00022737"/>
    </source>
</evidence>
<protein>
    <submittedName>
        <fullName evidence="7">WD40 repeat domain-containing protein</fullName>
    </submittedName>
</protein>
<dbReference type="Proteomes" id="UP000703269">
    <property type="component" value="Unassembled WGS sequence"/>
</dbReference>
<feature type="compositionally biased region" description="Acidic residues" evidence="6">
    <location>
        <begin position="120"/>
        <end position="149"/>
    </location>
</feature>
<dbReference type="GO" id="GO:0034388">
    <property type="term" value="C:Pwp2p-containing subcomplex of 90S preribosome"/>
    <property type="evidence" value="ECO:0007669"/>
    <property type="project" value="TreeGrafter"/>
</dbReference>
<dbReference type="SUPFAM" id="SSF50978">
    <property type="entry name" value="WD40 repeat-like"/>
    <property type="match status" value="1"/>
</dbReference>
<dbReference type="EMBL" id="BPQB01000080">
    <property type="protein sequence ID" value="GJE98029.1"/>
    <property type="molecule type" value="Genomic_DNA"/>
</dbReference>
<proteinExistence type="predicted"/>
<feature type="compositionally biased region" description="Basic and acidic residues" evidence="6">
    <location>
        <begin position="9"/>
        <end position="21"/>
    </location>
</feature>
<keyword evidence="2" id="KW-0698">rRNA processing</keyword>
<dbReference type="PANTHER" id="PTHR18359">
    <property type="entry name" value="WD-REPEAT PROTEIN-RELATED"/>
    <property type="match status" value="1"/>
</dbReference>
<dbReference type="InterPro" id="IPR045161">
    <property type="entry name" value="Utp18"/>
</dbReference>
<dbReference type="InterPro" id="IPR036322">
    <property type="entry name" value="WD40_repeat_dom_sf"/>
</dbReference>
<dbReference type="InterPro" id="IPR015943">
    <property type="entry name" value="WD40/YVTN_repeat-like_dom_sf"/>
</dbReference>
<evidence type="ECO:0000256" key="5">
    <source>
        <dbReference type="ARBA" id="ARBA00023242"/>
    </source>
</evidence>
<feature type="compositionally biased region" description="Acidic residues" evidence="6">
    <location>
        <begin position="239"/>
        <end position="251"/>
    </location>
</feature>
<evidence type="ECO:0000256" key="6">
    <source>
        <dbReference type="SAM" id="MobiDB-lite"/>
    </source>
</evidence>
<gene>
    <name evidence="7" type="ORF">PsYK624_142510</name>
</gene>
<evidence type="ECO:0000256" key="3">
    <source>
        <dbReference type="ARBA" id="ARBA00022574"/>
    </source>
</evidence>
<evidence type="ECO:0000313" key="8">
    <source>
        <dbReference type="Proteomes" id="UP000703269"/>
    </source>
</evidence>
<name>A0A9P3GRD4_9APHY</name>
<dbReference type="GO" id="GO:0006364">
    <property type="term" value="P:rRNA processing"/>
    <property type="evidence" value="ECO:0007669"/>
    <property type="project" value="UniProtKB-KW"/>
</dbReference>
<comment type="caution">
    <text evidence="7">The sequence shown here is derived from an EMBL/GenBank/DDBJ whole genome shotgun (WGS) entry which is preliminary data.</text>
</comment>
<accession>A0A9P3GRD4</accession>
<dbReference type="AlphaFoldDB" id="A0A9P3GRD4"/>
<feature type="compositionally biased region" description="Basic residues" evidence="6">
    <location>
        <begin position="221"/>
        <end position="235"/>
    </location>
</feature>
<keyword evidence="3" id="KW-0853">WD repeat</keyword>
<dbReference type="PANTHER" id="PTHR18359:SF0">
    <property type="entry name" value="U3 SMALL NUCLEOLAR RNA-ASSOCIATED PROTEIN 18 HOMOLOG"/>
    <property type="match status" value="1"/>
</dbReference>
<evidence type="ECO:0000313" key="7">
    <source>
        <dbReference type="EMBL" id="GJE98029.1"/>
    </source>
</evidence>
<dbReference type="OrthoDB" id="1935146at2759"/>
<keyword evidence="5" id="KW-0539">Nucleus</keyword>
<comment type="subcellular location">
    <subcellularLocation>
        <location evidence="1">Nucleus</location>
        <location evidence="1">Nucleolus</location>
    </subcellularLocation>
</comment>